<keyword evidence="2" id="KW-1185">Reference proteome</keyword>
<dbReference type="Proteomes" id="UP000886501">
    <property type="component" value="Unassembled WGS sequence"/>
</dbReference>
<accession>A0ACB6Z2K7</accession>
<name>A0ACB6Z2K7_THEGA</name>
<organism evidence="1 2">
    <name type="scientific">Thelephora ganbajun</name>
    <name type="common">Ganba fungus</name>
    <dbReference type="NCBI Taxonomy" id="370292"/>
    <lineage>
        <taxon>Eukaryota</taxon>
        <taxon>Fungi</taxon>
        <taxon>Dikarya</taxon>
        <taxon>Basidiomycota</taxon>
        <taxon>Agaricomycotina</taxon>
        <taxon>Agaricomycetes</taxon>
        <taxon>Thelephorales</taxon>
        <taxon>Thelephoraceae</taxon>
        <taxon>Thelephora</taxon>
    </lineage>
</organism>
<reference evidence="1" key="2">
    <citation type="journal article" date="2020" name="Nat. Commun.">
        <title>Large-scale genome sequencing of mycorrhizal fungi provides insights into the early evolution of symbiotic traits.</title>
        <authorList>
            <person name="Miyauchi S."/>
            <person name="Kiss E."/>
            <person name="Kuo A."/>
            <person name="Drula E."/>
            <person name="Kohler A."/>
            <person name="Sanchez-Garcia M."/>
            <person name="Morin E."/>
            <person name="Andreopoulos B."/>
            <person name="Barry K.W."/>
            <person name="Bonito G."/>
            <person name="Buee M."/>
            <person name="Carver A."/>
            <person name="Chen C."/>
            <person name="Cichocki N."/>
            <person name="Clum A."/>
            <person name="Culley D."/>
            <person name="Crous P.W."/>
            <person name="Fauchery L."/>
            <person name="Girlanda M."/>
            <person name="Hayes R.D."/>
            <person name="Keri Z."/>
            <person name="LaButti K."/>
            <person name="Lipzen A."/>
            <person name="Lombard V."/>
            <person name="Magnuson J."/>
            <person name="Maillard F."/>
            <person name="Murat C."/>
            <person name="Nolan M."/>
            <person name="Ohm R.A."/>
            <person name="Pangilinan J."/>
            <person name="Pereira M.F."/>
            <person name="Perotto S."/>
            <person name="Peter M."/>
            <person name="Pfister S."/>
            <person name="Riley R."/>
            <person name="Sitrit Y."/>
            <person name="Stielow J.B."/>
            <person name="Szollosi G."/>
            <person name="Zifcakova L."/>
            <person name="Stursova M."/>
            <person name="Spatafora J.W."/>
            <person name="Tedersoo L."/>
            <person name="Vaario L.M."/>
            <person name="Yamada A."/>
            <person name="Yan M."/>
            <person name="Wang P."/>
            <person name="Xu J."/>
            <person name="Bruns T."/>
            <person name="Baldrian P."/>
            <person name="Vilgalys R."/>
            <person name="Dunand C."/>
            <person name="Henrissat B."/>
            <person name="Grigoriev I.V."/>
            <person name="Hibbett D."/>
            <person name="Nagy L.G."/>
            <person name="Martin F.M."/>
        </authorList>
    </citation>
    <scope>NUCLEOTIDE SEQUENCE</scope>
    <source>
        <strain evidence="1">P2</strain>
    </source>
</reference>
<gene>
    <name evidence="1" type="ORF">BDM02DRAFT_1315081</name>
</gene>
<evidence type="ECO:0000313" key="2">
    <source>
        <dbReference type="Proteomes" id="UP000886501"/>
    </source>
</evidence>
<sequence>MSFFSPCYTSISVMMLVSALGPLLPVLPPFLSLSLVLDEVGTPFRDVMKVFLVVRSCYSDSLFPLYPWFVGFNQMFSS</sequence>
<dbReference type="EMBL" id="MU118182">
    <property type="protein sequence ID" value="KAF9643826.1"/>
    <property type="molecule type" value="Genomic_DNA"/>
</dbReference>
<comment type="caution">
    <text evidence="1">The sequence shown here is derived from an EMBL/GenBank/DDBJ whole genome shotgun (WGS) entry which is preliminary data.</text>
</comment>
<proteinExistence type="predicted"/>
<protein>
    <submittedName>
        <fullName evidence="1">Uncharacterized protein</fullName>
    </submittedName>
</protein>
<reference evidence="1" key="1">
    <citation type="submission" date="2019-10" db="EMBL/GenBank/DDBJ databases">
        <authorList>
            <consortium name="DOE Joint Genome Institute"/>
            <person name="Kuo A."/>
            <person name="Miyauchi S."/>
            <person name="Kiss E."/>
            <person name="Drula E."/>
            <person name="Kohler A."/>
            <person name="Sanchez-Garcia M."/>
            <person name="Andreopoulos B."/>
            <person name="Barry K.W."/>
            <person name="Bonito G."/>
            <person name="Buee M."/>
            <person name="Carver A."/>
            <person name="Chen C."/>
            <person name="Cichocki N."/>
            <person name="Clum A."/>
            <person name="Culley D."/>
            <person name="Crous P.W."/>
            <person name="Fauchery L."/>
            <person name="Girlanda M."/>
            <person name="Hayes R."/>
            <person name="Keri Z."/>
            <person name="Labutti K."/>
            <person name="Lipzen A."/>
            <person name="Lombard V."/>
            <person name="Magnuson J."/>
            <person name="Maillard F."/>
            <person name="Morin E."/>
            <person name="Murat C."/>
            <person name="Nolan M."/>
            <person name="Ohm R."/>
            <person name="Pangilinan J."/>
            <person name="Pereira M."/>
            <person name="Perotto S."/>
            <person name="Peter M."/>
            <person name="Riley R."/>
            <person name="Sitrit Y."/>
            <person name="Stielow B."/>
            <person name="Szollosi G."/>
            <person name="Zifcakova L."/>
            <person name="Stursova M."/>
            <person name="Spatafora J.W."/>
            <person name="Tedersoo L."/>
            <person name="Vaario L.-M."/>
            <person name="Yamada A."/>
            <person name="Yan M."/>
            <person name="Wang P."/>
            <person name="Xu J."/>
            <person name="Bruns T."/>
            <person name="Baldrian P."/>
            <person name="Vilgalys R."/>
            <person name="Henrissat B."/>
            <person name="Grigoriev I.V."/>
            <person name="Hibbett D."/>
            <person name="Nagy L.G."/>
            <person name="Martin F.M."/>
        </authorList>
    </citation>
    <scope>NUCLEOTIDE SEQUENCE</scope>
    <source>
        <strain evidence="1">P2</strain>
    </source>
</reference>
<evidence type="ECO:0000313" key="1">
    <source>
        <dbReference type="EMBL" id="KAF9643826.1"/>
    </source>
</evidence>